<accession>A0A930VK18</accession>
<dbReference type="PANTHER" id="PTHR42856">
    <property type="entry name" value="ACYL-COENZYME A THIOESTERASE PAAI"/>
    <property type="match status" value="1"/>
</dbReference>
<evidence type="ECO:0000313" key="5">
    <source>
        <dbReference type="Proteomes" id="UP000660668"/>
    </source>
</evidence>
<dbReference type="InterPro" id="IPR052723">
    <property type="entry name" value="Acyl-CoA_thioesterase_PaaI"/>
</dbReference>
<reference evidence="4" key="1">
    <citation type="submission" date="2020-11" db="EMBL/GenBank/DDBJ databases">
        <title>Nocardioides cynanchi sp. nov., isolated from soil of rhizosphere of Cynanchum wilfordii.</title>
        <authorList>
            <person name="Lee J.-S."/>
            <person name="Suh M.K."/>
            <person name="Kim J.-S."/>
        </authorList>
    </citation>
    <scope>NUCLEOTIDE SEQUENCE</scope>
    <source>
        <strain evidence="4">KCTC 19276</strain>
    </source>
</reference>
<comment type="caution">
    <text evidence="4">The sequence shown here is derived from an EMBL/GenBank/DDBJ whole genome shotgun (WGS) entry which is preliminary data.</text>
</comment>
<dbReference type="EMBL" id="JADKPO010000011">
    <property type="protein sequence ID" value="MBF4768108.1"/>
    <property type="molecule type" value="Genomic_DNA"/>
</dbReference>
<evidence type="ECO:0000313" key="4">
    <source>
        <dbReference type="EMBL" id="MBF4768108.1"/>
    </source>
</evidence>
<keyword evidence="5" id="KW-1185">Reference proteome</keyword>
<dbReference type="SUPFAM" id="SSF54637">
    <property type="entry name" value="Thioesterase/thiol ester dehydrase-isomerase"/>
    <property type="match status" value="1"/>
</dbReference>
<dbReference type="RefSeq" id="WP_194696261.1">
    <property type="nucleotide sequence ID" value="NZ_JADKPO010000011.1"/>
</dbReference>
<dbReference type="Pfam" id="PF03061">
    <property type="entry name" value="4HBT"/>
    <property type="match status" value="1"/>
</dbReference>
<protein>
    <submittedName>
        <fullName evidence="4">Hydroxyphenylacetyl-CoA thioesterase PaaI</fullName>
    </submittedName>
</protein>
<dbReference type="Proteomes" id="UP000660668">
    <property type="component" value="Unassembled WGS sequence"/>
</dbReference>
<dbReference type="PANTHER" id="PTHR42856:SF1">
    <property type="entry name" value="ACYL-COENZYME A THIOESTERASE PAAI"/>
    <property type="match status" value="1"/>
</dbReference>
<name>A0A930VK18_9ACTN</name>
<dbReference type="CDD" id="cd03443">
    <property type="entry name" value="PaaI_thioesterase"/>
    <property type="match status" value="1"/>
</dbReference>
<dbReference type="NCBIfam" id="TIGR02286">
    <property type="entry name" value="PaaD"/>
    <property type="match status" value="1"/>
</dbReference>
<proteinExistence type="inferred from homology"/>
<dbReference type="NCBIfam" id="TIGR00369">
    <property type="entry name" value="unchar_dom_1"/>
    <property type="match status" value="1"/>
</dbReference>
<sequence>MTGETAQEVAQDVAQRSAAAMWADDRASQALGMEILEIGPGRAVLRMTVREDMVNGHAIGHGGLTFTLADSAFAFACNSYDRRTVAAGAEIRFLAPTRLGDVLVATAVERSREARTGVYDVEVSCDDRLVATFVGRSHEIGGSLV</sequence>
<feature type="domain" description="Thioesterase" evidence="3">
    <location>
        <begin position="61"/>
        <end position="130"/>
    </location>
</feature>
<dbReference type="GO" id="GO:0016289">
    <property type="term" value="F:acyl-CoA hydrolase activity"/>
    <property type="evidence" value="ECO:0007669"/>
    <property type="project" value="UniProtKB-ARBA"/>
</dbReference>
<evidence type="ECO:0000259" key="3">
    <source>
        <dbReference type="Pfam" id="PF03061"/>
    </source>
</evidence>
<dbReference type="FunFam" id="3.10.129.10:FF:000022">
    <property type="entry name" value="Phenylacetic acid degradation protein"/>
    <property type="match status" value="1"/>
</dbReference>
<dbReference type="InterPro" id="IPR003736">
    <property type="entry name" value="PAAI_dom"/>
</dbReference>
<evidence type="ECO:0000256" key="2">
    <source>
        <dbReference type="ARBA" id="ARBA00022801"/>
    </source>
</evidence>
<dbReference type="InterPro" id="IPR011973">
    <property type="entry name" value="PaaD"/>
</dbReference>
<dbReference type="InterPro" id="IPR006683">
    <property type="entry name" value="Thioestr_dom"/>
</dbReference>
<organism evidence="4 5">
    <name type="scientific">Nocardioides agariphilus</name>
    <dbReference type="NCBI Taxonomy" id="433664"/>
    <lineage>
        <taxon>Bacteria</taxon>
        <taxon>Bacillati</taxon>
        <taxon>Actinomycetota</taxon>
        <taxon>Actinomycetes</taxon>
        <taxon>Propionibacteriales</taxon>
        <taxon>Nocardioidaceae</taxon>
        <taxon>Nocardioides</taxon>
    </lineage>
</organism>
<dbReference type="InterPro" id="IPR029069">
    <property type="entry name" value="HotDog_dom_sf"/>
</dbReference>
<dbReference type="AlphaFoldDB" id="A0A930VK18"/>
<evidence type="ECO:0000256" key="1">
    <source>
        <dbReference type="ARBA" id="ARBA00008324"/>
    </source>
</evidence>
<keyword evidence="2" id="KW-0378">Hydrolase</keyword>
<comment type="similarity">
    <text evidence="1">Belongs to the thioesterase PaaI family.</text>
</comment>
<dbReference type="Gene3D" id="3.10.129.10">
    <property type="entry name" value="Hotdog Thioesterase"/>
    <property type="match status" value="1"/>
</dbReference>
<gene>
    <name evidence="4" type="primary">paaI</name>
    <name evidence="4" type="ORF">ISU10_10040</name>
</gene>